<organism evidence="5 6">
    <name type="scientific">Echinops telfairi</name>
    <name type="common">Lesser hedgehog tenrec</name>
    <dbReference type="NCBI Taxonomy" id="9371"/>
    <lineage>
        <taxon>Eukaryota</taxon>
        <taxon>Metazoa</taxon>
        <taxon>Chordata</taxon>
        <taxon>Craniata</taxon>
        <taxon>Vertebrata</taxon>
        <taxon>Euteleostomi</taxon>
        <taxon>Mammalia</taxon>
        <taxon>Eutheria</taxon>
        <taxon>Afrotheria</taxon>
        <taxon>Tenrecidae</taxon>
        <taxon>Tenrecinae</taxon>
        <taxon>Echinops</taxon>
    </lineage>
</organism>
<keyword evidence="5" id="KW-1185">Reference proteome</keyword>
<feature type="region of interest" description="Disordered" evidence="4">
    <location>
        <begin position="186"/>
        <end position="215"/>
    </location>
</feature>
<comment type="similarity">
    <text evidence="1">Belongs to the TPD52 family.</text>
</comment>
<evidence type="ECO:0000256" key="3">
    <source>
        <dbReference type="SAM" id="Coils"/>
    </source>
</evidence>
<name>A0ABM0J9Q7_ECHTE</name>
<dbReference type="Proteomes" id="UP000694863">
    <property type="component" value="Unplaced"/>
</dbReference>
<dbReference type="PANTHER" id="PTHR19307">
    <property type="entry name" value="TUMOR PROTEIN D52"/>
    <property type="match status" value="1"/>
</dbReference>
<sequence>MDSSSVESEPIGQEVDPAGLDFDAVGQDYFSIRQKFESSYQELDLGSLNEALLSCSTPDSMPEAFAGTGESHVTSEPEDLTEAQHKALKSKLIELEAEIVTLRRNLLTAKVSYCRELKRKLGLTVLVGLRQNLSKSWHDAQASNAYVKQKTSAALSTVDSAICTKLGDMKKSATFRSFECLMGTIKSKAPDGREPGSLPSPAGNKNDLRPVPEWE</sequence>
<dbReference type="Pfam" id="PF04201">
    <property type="entry name" value="TPD52"/>
    <property type="match status" value="1"/>
</dbReference>
<evidence type="ECO:0000313" key="6">
    <source>
        <dbReference type="RefSeq" id="XP_004718106.1"/>
    </source>
</evidence>
<dbReference type="GeneID" id="101641423"/>
<protein>
    <submittedName>
        <fullName evidence="6">LOW QUALITY PROTEIN: tumor protein D55</fullName>
    </submittedName>
</protein>
<reference evidence="6" key="1">
    <citation type="submission" date="2025-08" db="UniProtKB">
        <authorList>
            <consortium name="RefSeq"/>
        </authorList>
    </citation>
    <scope>IDENTIFICATION</scope>
</reference>
<feature type="compositionally biased region" description="Basic and acidic residues" evidence="4">
    <location>
        <begin position="206"/>
        <end position="215"/>
    </location>
</feature>
<gene>
    <name evidence="6" type="primary">TPD52L3</name>
</gene>
<proteinExistence type="inferred from homology"/>
<dbReference type="RefSeq" id="XP_004718106.1">
    <property type="nucleotide sequence ID" value="XM_004718049.1"/>
</dbReference>
<dbReference type="InterPro" id="IPR007327">
    <property type="entry name" value="TPD52"/>
</dbReference>
<accession>A0ABM0J9Q7</accession>
<feature type="coiled-coil region" evidence="3">
    <location>
        <begin position="78"/>
        <end position="105"/>
    </location>
</feature>
<dbReference type="PANTHER" id="PTHR19307:SF5">
    <property type="entry name" value="TUMOR PROTEIN D55"/>
    <property type="match status" value="1"/>
</dbReference>
<evidence type="ECO:0000256" key="2">
    <source>
        <dbReference type="ARBA" id="ARBA00023054"/>
    </source>
</evidence>
<evidence type="ECO:0000313" key="5">
    <source>
        <dbReference type="Proteomes" id="UP000694863"/>
    </source>
</evidence>
<evidence type="ECO:0000256" key="4">
    <source>
        <dbReference type="SAM" id="MobiDB-lite"/>
    </source>
</evidence>
<keyword evidence="2 3" id="KW-0175">Coiled coil</keyword>
<evidence type="ECO:0000256" key="1">
    <source>
        <dbReference type="ARBA" id="ARBA00005702"/>
    </source>
</evidence>